<evidence type="ECO:0000313" key="2">
    <source>
        <dbReference type="Proteomes" id="UP000235392"/>
    </source>
</evidence>
<dbReference type="EMBL" id="PGCI01000825">
    <property type="protein sequence ID" value="PLW14338.1"/>
    <property type="molecule type" value="Genomic_DNA"/>
</dbReference>
<dbReference type="AlphaFoldDB" id="A0A2N5SM73"/>
<proteinExistence type="predicted"/>
<reference evidence="1 2" key="1">
    <citation type="submission" date="2017-11" db="EMBL/GenBank/DDBJ databases">
        <title>De novo assembly and phasing of dikaryotic genomes from two isolates of Puccinia coronata f. sp. avenae, the causal agent of oat crown rust.</title>
        <authorList>
            <person name="Miller M.E."/>
            <person name="Zhang Y."/>
            <person name="Omidvar V."/>
            <person name="Sperschneider J."/>
            <person name="Schwessinger B."/>
            <person name="Raley C."/>
            <person name="Palmer J.M."/>
            <person name="Garnica D."/>
            <person name="Upadhyaya N."/>
            <person name="Rathjen J."/>
            <person name="Taylor J.M."/>
            <person name="Park R.F."/>
            <person name="Dodds P.N."/>
            <person name="Hirsch C.D."/>
            <person name="Kianian S.F."/>
            <person name="Figueroa M."/>
        </authorList>
    </citation>
    <scope>NUCLEOTIDE SEQUENCE [LARGE SCALE GENOMIC DNA]</scope>
    <source>
        <strain evidence="1">12SD80</strain>
    </source>
</reference>
<dbReference type="Proteomes" id="UP000235392">
    <property type="component" value="Unassembled WGS sequence"/>
</dbReference>
<protein>
    <submittedName>
        <fullName evidence="1">Uncharacterized protein</fullName>
    </submittedName>
</protein>
<gene>
    <name evidence="1" type="ORF">PCASD_18030</name>
</gene>
<sequence>MAEGSASQRPTVNVILSHHTGNKMRNATSETLDAPLRIYTSSYPELPVSFTQIQEKFKPDKALIILASLIAGMDVPARRGITPCQEGTRLYQPPKELFLGEQEQVQAGNCSPRNNPLASR</sequence>
<evidence type="ECO:0000313" key="1">
    <source>
        <dbReference type="EMBL" id="PLW14338.1"/>
    </source>
</evidence>
<name>A0A2N5SM73_9BASI</name>
<comment type="caution">
    <text evidence="1">The sequence shown here is derived from an EMBL/GenBank/DDBJ whole genome shotgun (WGS) entry which is preliminary data.</text>
</comment>
<organism evidence="1 2">
    <name type="scientific">Puccinia coronata f. sp. avenae</name>
    <dbReference type="NCBI Taxonomy" id="200324"/>
    <lineage>
        <taxon>Eukaryota</taxon>
        <taxon>Fungi</taxon>
        <taxon>Dikarya</taxon>
        <taxon>Basidiomycota</taxon>
        <taxon>Pucciniomycotina</taxon>
        <taxon>Pucciniomycetes</taxon>
        <taxon>Pucciniales</taxon>
        <taxon>Pucciniaceae</taxon>
        <taxon>Puccinia</taxon>
    </lineage>
</organism>
<accession>A0A2N5SM73</accession>